<evidence type="ECO:0000313" key="2">
    <source>
        <dbReference type="Proteomes" id="UP000286415"/>
    </source>
</evidence>
<organism evidence="1 2">
    <name type="scientific">Clonorchis sinensis</name>
    <name type="common">Chinese liver fluke</name>
    <dbReference type="NCBI Taxonomy" id="79923"/>
    <lineage>
        <taxon>Eukaryota</taxon>
        <taxon>Metazoa</taxon>
        <taxon>Spiralia</taxon>
        <taxon>Lophotrochozoa</taxon>
        <taxon>Platyhelminthes</taxon>
        <taxon>Trematoda</taxon>
        <taxon>Digenea</taxon>
        <taxon>Opisthorchiida</taxon>
        <taxon>Opisthorchiata</taxon>
        <taxon>Opisthorchiidae</taxon>
        <taxon>Clonorchis</taxon>
    </lineage>
</organism>
<reference evidence="1 2" key="2">
    <citation type="journal article" date="2021" name="Genomics">
        <title>High-quality reference genome for Clonorchis sinensis.</title>
        <authorList>
            <person name="Young N.D."/>
            <person name="Stroehlein A.J."/>
            <person name="Kinkar L."/>
            <person name="Wang T."/>
            <person name="Sohn W.M."/>
            <person name="Chang B.C.H."/>
            <person name="Kaur P."/>
            <person name="Weisz D."/>
            <person name="Dudchenko O."/>
            <person name="Aiden E.L."/>
            <person name="Korhonen P.K."/>
            <person name="Gasser R.B."/>
        </authorList>
    </citation>
    <scope>NUCLEOTIDE SEQUENCE [LARGE SCALE GENOMIC DNA]</scope>
    <source>
        <strain evidence="1">Cs-k2</strain>
    </source>
</reference>
<proteinExistence type="predicted"/>
<accession>A0A8T1LYK1</accession>
<protein>
    <submittedName>
        <fullName evidence="1">Uncharacterized protein</fullName>
    </submittedName>
</protein>
<comment type="caution">
    <text evidence="1">The sequence shown here is derived from an EMBL/GenBank/DDBJ whole genome shotgun (WGS) entry which is preliminary data.</text>
</comment>
<evidence type="ECO:0000313" key="1">
    <source>
        <dbReference type="EMBL" id="KAG5441702.1"/>
    </source>
</evidence>
<keyword evidence="2" id="KW-1185">Reference proteome</keyword>
<sequence length="140" mass="15070">MAERKATLFVLTAILLMSGEDRLCLLKYFSLANALKCFDCDTCPEDPKEGNVTVKDGCGACLIARANAGNGLNVLAIKCFPTCTAISGVELGNIAGVKRTVKFTNSFFRIMGEDVIYSKLYKSRSNTKANQGTVTIKTAV</sequence>
<reference evidence="1 2" key="1">
    <citation type="journal article" date="2018" name="Biotechnol. Adv.">
        <title>Improved genomic resources and new bioinformatic workflow for the carcinogenic parasite Clonorchis sinensis: Biotechnological implications.</title>
        <authorList>
            <person name="Wang D."/>
            <person name="Korhonen P.K."/>
            <person name="Gasser R.B."/>
            <person name="Young N.D."/>
        </authorList>
    </citation>
    <scope>NUCLEOTIDE SEQUENCE [LARGE SCALE GENOMIC DNA]</scope>
    <source>
        <strain evidence="1">Cs-k2</strain>
    </source>
</reference>
<gene>
    <name evidence="1" type="ORF">CSKR_103164</name>
</gene>
<name>A0A8T1LYK1_CLOSI</name>
<dbReference type="Proteomes" id="UP000286415">
    <property type="component" value="Unassembled WGS sequence"/>
</dbReference>
<dbReference type="OrthoDB" id="10434976at2759"/>
<dbReference type="EMBL" id="NIRI02000076">
    <property type="protein sequence ID" value="KAG5441702.1"/>
    <property type="molecule type" value="Genomic_DNA"/>
</dbReference>